<comment type="caution">
    <text evidence="2">The sequence shown here is derived from an EMBL/GenBank/DDBJ whole genome shotgun (WGS) entry which is preliminary data.</text>
</comment>
<evidence type="ECO:0008006" key="4">
    <source>
        <dbReference type="Google" id="ProtNLM"/>
    </source>
</evidence>
<reference evidence="2" key="1">
    <citation type="submission" date="2022-06" db="EMBL/GenBank/DDBJ databases">
        <title>Aquibacillus sp. a new bacterium isolated from soil saline samples.</title>
        <authorList>
            <person name="Galisteo C."/>
            <person name="De La Haba R."/>
            <person name="Sanchez-Porro C."/>
            <person name="Ventosa A."/>
        </authorList>
    </citation>
    <scope>NUCLEOTIDE SEQUENCE</scope>
    <source>
        <strain evidence="2">3ASR75-54</strain>
    </source>
</reference>
<dbReference type="EMBL" id="JAMQKC010000026">
    <property type="protein sequence ID" value="MDC3418389.1"/>
    <property type="molecule type" value="Genomic_DNA"/>
</dbReference>
<name>A0A9X4AG75_9BACI</name>
<keyword evidence="1" id="KW-1133">Transmembrane helix</keyword>
<protein>
    <recommendedName>
        <fullName evidence="4">Lipoprotein</fullName>
    </recommendedName>
</protein>
<dbReference type="AlphaFoldDB" id="A0A9X4AG75"/>
<keyword evidence="1" id="KW-0472">Membrane</keyword>
<keyword evidence="3" id="KW-1185">Reference proteome</keyword>
<dbReference type="PROSITE" id="PS51257">
    <property type="entry name" value="PROKAR_LIPOPROTEIN"/>
    <property type="match status" value="1"/>
</dbReference>
<accession>A0A9X4AG75</accession>
<gene>
    <name evidence="2" type="ORF">NC799_16020</name>
</gene>
<dbReference type="RefSeq" id="WP_272447451.1">
    <property type="nucleotide sequence ID" value="NZ_JAMQKC010000026.1"/>
</dbReference>
<evidence type="ECO:0000313" key="3">
    <source>
        <dbReference type="Proteomes" id="UP001145069"/>
    </source>
</evidence>
<dbReference type="Proteomes" id="UP001145069">
    <property type="component" value="Unassembled WGS sequence"/>
</dbReference>
<feature type="transmembrane region" description="Helical" evidence="1">
    <location>
        <begin position="6"/>
        <end position="25"/>
    </location>
</feature>
<evidence type="ECO:0000313" key="2">
    <source>
        <dbReference type="EMBL" id="MDC3418389.1"/>
    </source>
</evidence>
<keyword evidence="1" id="KW-0812">Transmembrane</keyword>
<proteinExistence type="predicted"/>
<sequence>MKVVSVSVAVQIILTFFLFLVLIGCSNNSDDFDFPQLTSELEKSGVKYTVLDNDQKDEFLSAVPKVIKVNEDFFLIFEYPSNKEMENDAALIREDGNIGLAKIEWISDPQFFKKGNIIVQYVGKNKEILNQLEKIFGKQFAGR</sequence>
<organism evidence="2 3">
    <name type="scientific">Aquibacillus salsiterrae</name>
    <dbReference type="NCBI Taxonomy" id="2950439"/>
    <lineage>
        <taxon>Bacteria</taxon>
        <taxon>Bacillati</taxon>
        <taxon>Bacillota</taxon>
        <taxon>Bacilli</taxon>
        <taxon>Bacillales</taxon>
        <taxon>Bacillaceae</taxon>
        <taxon>Aquibacillus</taxon>
    </lineage>
</organism>
<evidence type="ECO:0000256" key="1">
    <source>
        <dbReference type="SAM" id="Phobius"/>
    </source>
</evidence>